<organism evidence="1 2">
    <name type="scientific">Loigolactobacillus coryniformis subsp. coryniformis KCTC 3167 = DSM 20001</name>
    <dbReference type="NCBI Taxonomy" id="913848"/>
    <lineage>
        <taxon>Bacteria</taxon>
        <taxon>Bacillati</taxon>
        <taxon>Bacillota</taxon>
        <taxon>Bacilli</taxon>
        <taxon>Lactobacillales</taxon>
        <taxon>Lactobacillaceae</taxon>
        <taxon>Loigolactobacillus</taxon>
    </lineage>
</organism>
<protein>
    <submittedName>
        <fullName evidence="1">Uncharacterized protein</fullName>
    </submittedName>
</protein>
<name>A0A0R1F1H5_9LACO</name>
<reference evidence="1 2" key="1">
    <citation type="journal article" date="2015" name="Genome Announc.">
        <title>Expanding the biotechnology potential of lactobacilli through comparative genomics of 213 strains and associated genera.</title>
        <authorList>
            <person name="Sun Z."/>
            <person name="Harris H.M."/>
            <person name="McCann A."/>
            <person name="Guo C."/>
            <person name="Argimon S."/>
            <person name="Zhang W."/>
            <person name="Yang X."/>
            <person name="Jeffery I.B."/>
            <person name="Cooney J.C."/>
            <person name="Kagawa T.F."/>
            <person name="Liu W."/>
            <person name="Song Y."/>
            <person name="Salvetti E."/>
            <person name="Wrobel A."/>
            <person name="Rasinkangas P."/>
            <person name="Parkhill J."/>
            <person name="Rea M.C."/>
            <person name="O'Sullivan O."/>
            <person name="Ritari J."/>
            <person name="Douillard F.P."/>
            <person name="Paul Ross R."/>
            <person name="Yang R."/>
            <person name="Briner A.E."/>
            <person name="Felis G.E."/>
            <person name="de Vos W.M."/>
            <person name="Barrangou R."/>
            <person name="Klaenhammer T.R."/>
            <person name="Caufield P.W."/>
            <person name="Cui Y."/>
            <person name="Zhang H."/>
            <person name="O'Toole P.W."/>
        </authorList>
    </citation>
    <scope>NUCLEOTIDE SEQUENCE [LARGE SCALE GENOMIC DNA]</scope>
    <source>
        <strain evidence="1 2">DSM 20001</strain>
    </source>
</reference>
<dbReference type="AlphaFoldDB" id="A0A0R1F1H5"/>
<sequence>MTKPAKKSFGRRLREWPKNFADSIQRPQPRFLPLALEEINERKLNGGPLYKWE</sequence>
<dbReference type="EMBL" id="AZCN01000043">
    <property type="protein sequence ID" value="KRK15693.1"/>
    <property type="molecule type" value="Genomic_DNA"/>
</dbReference>
<gene>
    <name evidence="1" type="ORF">FD22_GL001589</name>
</gene>
<dbReference type="Proteomes" id="UP000051181">
    <property type="component" value="Unassembled WGS sequence"/>
</dbReference>
<dbReference type="RefSeq" id="WP_010010900.1">
    <property type="nucleotide sequence ID" value="NZ_AZCN01000043.1"/>
</dbReference>
<accession>A0A0R1F1H5</accession>
<dbReference type="PATRIC" id="fig|913848.6.peg.1628"/>
<comment type="caution">
    <text evidence="1">The sequence shown here is derived from an EMBL/GenBank/DDBJ whole genome shotgun (WGS) entry which is preliminary data.</text>
</comment>
<evidence type="ECO:0000313" key="2">
    <source>
        <dbReference type="Proteomes" id="UP000051181"/>
    </source>
</evidence>
<evidence type="ECO:0000313" key="1">
    <source>
        <dbReference type="EMBL" id="KRK15693.1"/>
    </source>
</evidence>
<proteinExistence type="predicted"/>
<dbReference type="GeneID" id="65918444"/>